<dbReference type="InterPro" id="IPR016181">
    <property type="entry name" value="Acyl_CoA_acyltransferase"/>
</dbReference>
<feature type="domain" description="N-acetyltransferase" evidence="4">
    <location>
        <begin position="90"/>
        <end position="266"/>
    </location>
</feature>
<evidence type="ECO:0000256" key="1">
    <source>
        <dbReference type="ARBA" id="ARBA00022679"/>
    </source>
</evidence>
<accession>A0A7J6P952</accession>
<feature type="region of interest" description="Disordered" evidence="3">
    <location>
        <begin position="1"/>
        <end position="26"/>
    </location>
</feature>
<sequence>MNKRRARGTVTSSERPEKSLAEYSFESAAGKKQMEDALPGEFGTNAGPEDQSKYFVAVNTTNLNKTIGYIGYSVLPGDRAQKELDFFPLPHIRRDAEIVFVEYIRVGWKSRERGVGTWMLSNFLTHVKNERPKLDAVYLMVAEGAHRQENTMVGYIRYLVIQGKNLPGLRRRMKIPAIKEDGEILYVGHVEVPQSSQNHGVATWLLHNFLAHLKKKRPEVEAVYLVVEPDNWIARRVYENNGFEVLTVALFWKGEIFGTLYSCSIGLLPDESASGRHSSSSRKPPPSGIIYREPLPGEVGTAYCPDALSKCFVAINKTDSNRVVGSIQHYIMQRESASSFRQFLRIPKEMGNERIGYIKNVKVTKNSRHRGVGTWMLSNFLMHLKGKHPEVGSVYLMVQHDGRFARKMYENAGFKELEDVDTPFVAIYSATKLSQWSGYDQLRQWTWSKTIQSLSDYVGKSWKKRFSEARGTSLLQAIEEYESELEKYYAMDMALVVEKVVGYIRHSVMQGNDAFEVLKLPSIAKMSEELGYIEYVKVKQNSLKRGVGTWMLFNLLLHLKQKWPKVDSTYLMVPHENLIAKQMYEKIGFKRLNGALIIFSEDDEGT</sequence>
<dbReference type="GO" id="GO:0016747">
    <property type="term" value="F:acyltransferase activity, transferring groups other than amino-acyl groups"/>
    <property type="evidence" value="ECO:0007669"/>
    <property type="project" value="InterPro"/>
</dbReference>
<dbReference type="InterPro" id="IPR051556">
    <property type="entry name" value="N-term/lysine_N-AcTrnsfr"/>
</dbReference>
<dbReference type="AlphaFoldDB" id="A0A7J6P952"/>
<comment type="caution">
    <text evidence="5">The sequence shown here is derived from an EMBL/GenBank/DDBJ whole genome shotgun (WGS) entry which is preliminary data.</text>
</comment>
<dbReference type="Gene3D" id="3.40.630.30">
    <property type="match status" value="3"/>
</dbReference>
<evidence type="ECO:0000313" key="6">
    <source>
        <dbReference type="Proteomes" id="UP000541610"/>
    </source>
</evidence>
<dbReference type="EMBL" id="JABANP010000056">
    <property type="protein sequence ID" value="KAF4692703.1"/>
    <property type="molecule type" value="Genomic_DNA"/>
</dbReference>
<evidence type="ECO:0000259" key="4">
    <source>
        <dbReference type="PROSITE" id="PS51186"/>
    </source>
</evidence>
<keyword evidence="2" id="KW-0012">Acyltransferase</keyword>
<dbReference type="SUPFAM" id="SSF55729">
    <property type="entry name" value="Acyl-CoA N-acyltransferases (Nat)"/>
    <property type="match status" value="3"/>
</dbReference>
<proteinExistence type="predicted"/>
<reference evidence="5 6" key="1">
    <citation type="submission" date="2020-04" db="EMBL/GenBank/DDBJ databases">
        <title>Perkinsus olseni comparative genomics.</title>
        <authorList>
            <person name="Bogema D.R."/>
        </authorList>
    </citation>
    <scope>NUCLEOTIDE SEQUENCE [LARGE SCALE GENOMIC DNA]</scope>
    <source>
        <strain evidence="5">00978-12</strain>
    </source>
</reference>
<dbReference type="Pfam" id="PF00583">
    <property type="entry name" value="Acetyltransf_1"/>
    <property type="match status" value="3"/>
</dbReference>
<organism evidence="5 6">
    <name type="scientific">Perkinsus olseni</name>
    <name type="common">Perkinsus atlanticus</name>
    <dbReference type="NCBI Taxonomy" id="32597"/>
    <lineage>
        <taxon>Eukaryota</taxon>
        <taxon>Sar</taxon>
        <taxon>Alveolata</taxon>
        <taxon>Perkinsozoa</taxon>
        <taxon>Perkinsea</taxon>
        <taxon>Perkinsida</taxon>
        <taxon>Perkinsidae</taxon>
        <taxon>Perkinsus</taxon>
    </lineage>
</organism>
<evidence type="ECO:0000256" key="2">
    <source>
        <dbReference type="ARBA" id="ARBA00023315"/>
    </source>
</evidence>
<gene>
    <name evidence="5" type="ORF">FOZ60_012816</name>
</gene>
<dbReference type="PANTHER" id="PTHR42919">
    <property type="entry name" value="N-ALPHA-ACETYLTRANSFERASE"/>
    <property type="match status" value="1"/>
</dbReference>
<name>A0A7J6P952_PEROL</name>
<dbReference type="OrthoDB" id="9975416at2759"/>
<protein>
    <recommendedName>
        <fullName evidence="4">N-acetyltransferase domain-containing protein</fullName>
    </recommendedName>
</protein>
<dbReference type="PANTHER" id="PTHR42919:SF8">
    <property type="entry name" value="N-ALPHA-ACETYLTRANSFERASE 50"/>
    <property type="match status" value="1"/>
</dbReference>
<dbReference type="PROSITE" id="PS51186">
    <property type="entry name" value="GNAT"/>
    <property type="match status" value="1"/>
</dbReference>
<dbReference type="InterPro" id="IPR000182">
    <property type="entry name" value="GNAT_dom"/>
</dbReference>
<evidence type="ECO:0000313" key="5">
    <source>
        <dbReference type="EMBL" id="KAF4692703.1"/>
    </source>
</evidence>
<dbReference type="Proteomes" id="UP000541610">
    <property type="component" value="Unassembled WGS sequence"/>
</dbReference>
<evidence type="ECO:0000256" key="3">
    <source>
        <dbReference type="SAM" id="MobiDB-lite"/>
    </source>
</evidence>
<keyword evidence="1" id="KW-0808">Transferase</keyword>